<dbReference type="EMBL" id="JACHLJ010000002">
    <property type="protein sequence ID" value="MBB5772157.1"/>
    <property type="molecule type" value="Genomic_DNA"/>
</dbReference>
<gene>
    <name evidence="1" type="ORF">HNP47_002161</name>
</gene>
<dbReference type="RefSeq" id="WP_184279543.1">
    <property type="nucleotide sequence ID" value="NZ_JACHLJ010000002.1"/>
</dbReference>
<dbReference type="Proteomes" id="UP000556201">
    <property type="component" value="Unassembled WGS sequence"/>
</dbReference>
<evidence type="ECO:0000313" key="2">
    <source>
        <dbReference type="Proteomes" id="UP000556201"/>
    </source>
</evidence>
<comment type="caution">
    <text evidence="1">The sequence shown here is derived from an EMBL/GenBank/DDBJ whole genome shotgun (WGS) entry which is preliminary data.</text>
</comment>
<organism evidence="1 2">
    <name type="scientific">Brevundimonas vesicularis</name>
    <name type="common">Pseudomonas vesicularis</name>
    <dbReference type="NCBI Taxonomy" id="41276"/>
    <lineage>
        <taxon>Bacteria</taxon>
        <taxon>Pseudomonadati</taxon>
        <taxon>Pseudomonadota</taxon>
        <taxon>Alphaproteobacteria</taxon>
        <taxon>Caulobacterales</taxon>
        <taxon>Caulobacteraceae</taxon>
        <taxon>Brevundimonas</taxon>
    </lineage>
</organism>
<dbReference type="AlphaFoldDB" id="A0A7W9FV56"/>
<reference evidence="1 2" key="1">
    <citation type="submission" date="2020-08" db="EMBL/GenBank/DDBJ databases">
        <title>Functional genomics of gut bacteria from endangered species of beetles.</title>
        <authorList>
            <person name="Carlos-Shanley C."/>
        </authorList>
    </citation>
    <scope>NUCLEOTIDE SEQUENCE [LARGE SCALE GENOMIC DNA]</scope>
    <source>
        <strain evidence="1 2">S00192</strain>
    </source>
</reference>
<name>A0A7W9FV56_BREVE</name>
<sequence length="112" mass="12067">MKNMHVGVRVARQVRTAEYAVDQAMIEVSRLVQTALEGRVEARLAAEVGQEALANMVRGLSQLAEVRSAVIASHCELAQVADDHQVGWYMDGAHEDKTVKPTGFAPVLAVAA</sequence>
<evidence type="ECO:0000313" key="1">
    <source>
        <dbReference type="EMBL" id="MBB5772157.1"/>
    </source>
</evidence>
<proteinExistence type="predicted"/>
<protein>
    <submittedName>
        <fullName evidence="1">Uncharacterized protein</fullName>
    </submittedName>
</protein>
<accession>A0A7W9FV56</accession>